<dbReference type="PANTHER" id="PTHR43711:SF31">
    <property type="entry name" value="HISTIDINE KINASE"/>
    <property type="match status" value="1"/>
</dbReference>
<keyword evidence="4" id="KW-0808">Transferase</keyword>
<evidence type="ECO:0000313" key="9">
    <source>
        <dbReference type="EMBL" id="MBB5867785.1"/>
    </source>
</evidence>
<evidence type="ECO:0000256" key="7">
    <source>
        <dbReference type="SAM" id="Phobius"/>
    </source>
</evidence>
<evidence type="ECO:0000256" key="6">
    <source>
        <dbReference type="ARBA" id="ARBA00023012"/>
    </source>
</evidence>
<dbReference type="SUPFAM" id="SSF47384">
    <property type="entry name" value="Homodimeric domain of signal transducing histidine kinase"/>
    <property type="match status" value="1"/>
</dbReference>
<dbReference type="InterPro" id="IPR036097">
    <property type="entry name" value="HisK_dim/P_sf"/>
</dbReference>
<dbReference type="SMART" id="SM00388">
    <property type="entry name" value="HisKA"/>
    <property type="match status" value="1"/>
</dbReference>
<dbReference type="AlphaFoldDB" id="A0A841BJH8"/>
<feature type="transmembrane region" description="Helical" evidence="7">
    <location>
        <begin position="86"/>
        <end position="106"/>
    </location>
</feature>
<comment type="caution">
    <text evidence="9">The sequence shown here is derived from an EMBL/GenBank/DDBJ whole genome shotgun (WGS) entry which is preliminary data.</text>
</comment>
<gene>
    <name evidence="9" type="ORF">F4553_001164</name>
</gene>
<dbReference type="CDD" id="cd00082">
    <property type="entry name" value="HisKA"/>
    <property type="match status" value="1"/>
</dbReference>
<feature type="transmembrane region" description="Helical" evidence="7">
    <location>
        <begin position="62"/>
        <end position="80"/>
    </location>
</feature>
<evidence type="ECO:0000256" key="4">
    <source>
        <dbReference type="ARBA" id="ARBA00022679"/>
    </source>
</evidence>
<keyword evidence="7" id="KW-0812">Transmembrane</keyword>
<evidence type="ECO:0000256" key="1">
    <source>
        <dbReference type="ARBA" id="ARBA00000085"/>
    </source>
</evidence>
<dbReference type="InterPro" id="IPR050736">
    <property type="entry name" value="Sensor_HK_Regulatory"/>
</dbReference>
<dbReference type="GO" id="GO:0000155">
    <property type="term" value="F:phosphorelay sensor kinase activity"/>
    <property type="evidence" value="ECO:0007669"/>
    <property type="project" value="InterPro"/>
</dbReference>
<feature type="transmembrane region" description="Helical" evidence="7">
    <location>
        <begin position="37"/>
        <end position="55"/>
    </location>
</feature>
<dbReference type="InterPro" id="IPR003594">
    <property type="entry name" value="HATPase_dom"/>
</dbReference>
<feature type="transmembrane region" description="Helical" evidence="7">
    <location>
        <begin position="12"/>
        <end position="31"/>
    </location>
</feature>
<dbReference type="EC" id="2.7.13.3" evidence="3"/>
<organism evidence="9 10">
    <name type="scientific">Allocatelliglobosispora scoriae</name>
    <dbReference type="NCBI Taxonomy" id="643052"/>
    <lineage>
        <taxon>Bacteria</taxon>
        <taxon>Bacillati</taxon>
        <taxon>Actinomycetota</taxon>
        <taxon>Actinomycetes</taxon>
        <taxon>Micromonosporales</taxon>
        <taxon>Micromonosporaceae</taxon>
        <taxon>Allocatelliglobosispora</taxon>
    </lineage>
</organism>
<dbReference type="InterPro" id="IPR005467">
    <property type="entry name" value="His_kinase_dom"/>
</dbReference>
<evidence type="ECO:0000256" key="3">
    <source>
        <dbReference type="ARBA" id="ARBA00012438"/>
    </source>
</evidence>
<proteinExistence type="predicted"/>
<evidence type="ECO:0000256" key="5">
    <source>
        <dbReference type="ARBA" id="ARBA00022777"/>
    </source>
</evidence>
<dbReference type="Gene3D" id="1.10.287.130">
    <property type="match status" value="1"/>
</dbReference>
<protein>
    <recommendedName>
        <fullName evidence="3">histidine kinase</fullName>
        <ecNumber evidence="3">2.7.13.3</ecNumber>
    </recommendedName>
</protein>
<dbReference type="GO" id="GO:0005886">
    <property type="term" value="C:plasma membrane"/>
    <property type="evidence" value="ECO:0007669"/>
    <property type="project" value="UniProtKB-SubCell"/>
</dbReference>
<feature type="domain" description="Histidine kinase" evidence="8">
    <location>
        <begin position="136"/>
        <end position="340"/>
    </location>
</feature>
<reference evidence="9 10" key="1">
    <citation type="submission" date="2020-08" db="EMBL/GenBank/DDBJ databases">
        <title>Sequencing the genomes of 1000 actinobacteria strains.</title>
        <authorList>
            <person name="Klenk H.-P."/>
        </authorList>
    </citation>
    <scope>NUCLEOTIDE SEQUENCE [LARGE SCALE GENOMIC DNA]</scope>
    <source>
        <strain evidence="9 10">DSM 45362</strain>
    </source>
</reference>
<dbReference type="SUPFAM" id="SSF55874">
    <property type="entry name" value="ATPase domain of HSP90 chaperone/DNA topoisomerase II/histidine kinase"/>
    <property type="match status" value="1"/>
</dbReference>
<comment type="subcellular location">
    <subcellularLocation>
        <location evidence="2">Cell membrane</location>
    </subcellularLocation>
</comment>
<dbReference type="Gene3D" id="3.30.565.10">
    <property type="entry name" value="Histidine kinase-like ATPase, C-terminal domain"/>
    <property type="match status" value="1"/>
</dbReference>
<keyword evidence="7" id="KW-0472">Membrane</keyword>
<dbReference type="Proteomes" id="UP000587527">
    <property type="component" value="Unassembled WGS sequence"/>
</dbReference>
<comment type="catalytic activity">
    <reaction evidence="1">
        <text>ATP + protein L-histidine = ADP + protein N-phospho-L-histidine.</text>
        <dbReference type="EC" id="2.7.13.3"/>
    </reaction>
</comment>
<name>A0A841BJH8_9ACTN</name>
<evidence type="ECO:0000313" key="10">
    <source>
        <dbReference type="Proteomes" id="UP000587527"/>
    </source>
</evidence>
<dbReference type="Pfam" id="PF00512">
    <property type="entry name" value="HisKA"/>
    <property type="match status" value="1"/>
</dbReference>
<dbReference type="RefSeq" id="WP_184832942.1">
    <property type="nucleotide sequence ID" value="NZ_JACHMN010000001.1"/>
</dbReference>
<keyword evidence="10" id="KW-1185">Reference proteome</keyword>
<dbReference type="Pfam" id="PF02518">
    <property type="entry name" value="HATPase_c"/>
    <property type="match status" value="1"/>
</dbReference>
<dbReference type="PANTHER" id="PTHR43711">
    <property type="entry name" value="TWO-COMPONENT HISTIDINE KINASE"/>
    <property type="match status" value="1"/>
</dbReference>
<accession>A0A841BJH8</accession>
<dbReference type="InterPro" id="IPR003661">
    <property type="entry name" value="HisK_dim/P_dom"/>
</dbReference>
<dbReference type="SMART" id="SM00387">
    <property type="entry name" value="HATPase_c"/>
    <property type="match status" value="1"/>
</dbReference>
<dbReference type="EMBL" id="JACHMN010000001">
    <property type="protein sequence ID" value="MBB5867785.1"/>
    <property type="molecule type" value="Genomic_DNA"/>
</dbReference>
<evidence type="ECO:0000259" key="8">
    <source>
        <dbReference type="PROSITE" id="PS50109"/>
    </source>
</evidence>
<keyword evidence="5 9" id="KW-0418">Kinase</keyword>
<evidence type="ECO:0000256" key="2">
    <source>
        <dbReference type="ARBA" id="ARBA00004236"/>
    </source>
</evidence>
<keyword evidence="6" id="KW-0902">Two-component regulatory system</keyword>
<dbReference type="InterPro" id="IPR036890">
    <property type="entry name" value="HATPase_C_sf"/>
</dbReference>
<dbReference type="PROSITE" id="PS50109">
    <property type="entry name" value="HIS_KIN"/>
    <property type="match status" value="1"/>
</dbReference>
<keyword evidence="7" id="KW-1133">Transmembrane helix</keyword>
<sequence length="354" mass="38695">MWDTASTRTSRLIRLAWLLGAGACATAMYLLPGREAIPFHLIWMGLYLVYGFTAWRPLEMMVTVAATAAVTGTILIAHAVQGAIDWPGTAEVPLSVAVTAVIALYLRRRHLATAELARIAERDRRRAEIRHLLVQQVSHELRTPITIARGYTELVRVRLTEPDGLRDADIVLDELDKLNTIADRLVTFIQIDGESTPQTLEMRPELERIVRRWQPAAKREWTVRASAGQIHVSRERLETALDCLIDNAVKFTGTGDAIELIGAIAPDEWTIEVVDTGCGMSAANASALATGQAVERGAASGTGLGLPTVRTIVGAWGGAVHLRSEPGRGTSVLLRFPRRHDDALLDSAIADRRP</sequence>